<reference evidence="1 2" key="1">
    <citation type="submission" date="2016-04" db="EMBL/GenBank/DDBJ databases">
        <title>Sequence analysis of the Plodia interpunctella granulovirus genome: Discovery of an unusual inhibitor-of-apoptosis (IAP) gene.</title>
        <authorList>
            <person name="Harrison R.L."/>
            <person name="Rowley D.L."/>
            <person name="Funk C.J."/>
        </authorList>
    </citation>
    <scope>NUCLEOTIDE SEQUENCE [LARGE SCALE GENOMIC DNA]</scope>
    <source>
        <strain evidence="1">Cambridge</strain>
    </source>
</reference>
<evidence type="ECO:0000313" key="1">
    <source>
        <dbReference type="EMBL" id="APO14003.1"/>
    </source>
</evidence>
<dbReference type="KEGG" id="vg:30685123"/>
<dbReference type="EMBL" id="KX151395">
    <property type="protein sequence ID" value="APO14003.1"/>
    <property type="molecule type" value="Genomic_DNA"/>
</dbReference>
<dbReference type="Proteomes" id="UP000204293">
    <property type="component" value="Segment"/>
</dbReference>
<sequence length="68" mass="8205">MSDQDVIERLNTIQFVNEADLFTNQQYTFVEEINNLYVYKHKTTEIEVYFPTKLFDTTTLTNKFIIFQ</sequence>
<dbReference type="RefSeq" id="YP_009330251.1">
    <property type="nucleotide sequence ID" value="NC_032255.1"/>
</dbReference>
<evidence type="ECO:0000313" key="2">
    <source>
        <dbReference type="Proteomes" id="UP000204293"/>
    </source>
</evidence>
<proteinExistence type="predicted"/>
<dbReference type="GeneID" id="30685123"/>
<organism evidence="1 2">
    <name type="scientific">Plodia interpunctella granulovirus</name>
    <dbReference type="NCBI Taxonomy" id="262175"/>
    <lineage>
        <taxon>Viruses</taxon>
        <taxon>Viruses incertae sedis</taxon>
        <taxon>Naldaviricetes</taxon>
        <taxon>Lefavirales</taxon>
        <taxon>Baculoviridae</taxon>
        <taxon>Betabaculovirus</taxon>
        <taxon>Betabaculovirus plinterpunctellae</taxon>
    </lineage>
</organism>
<keyword evidence="2" id="KW-1185">Reference proteome</keyword>
<name>A0A1L5JGT1_9BBAC</name>
<protein>
    <submittedName>
        <fullName evidence="1">ORF119</fullName>
    </submittedName>
</protein>
<accession>A0A1L5JGT1</accession>